<gene>
    <name evidence="1" type="ORF">H3H39_25955</name>
</gene>
<accession>A0A7W2FF12</accession>
<keyword evidence="2" id="KW-1185">Reference proteome</keyword>
<reference evidence="1 2" key="1">
    <citation type="submission" date="2020-07" db="EMBL/GenBank/DDBJ databases">
        <title>Novel species isolated from subtropical streams in China.</title>
        <authorList>
            <person name="Lu H."/>
        </authorList>
    </citation>
    <scope>NUCLEOTIDE SEQUENCE [LARGE SCALE GENOMIC DNA]</scope>
    <source>
        <strain evidence="1 2">LX47W</strain>
    </source>
</reference>
<organism evidence="1 2">
    <name type="scientific">Rugamonas apoptosis</name>
    <dbReference type="NCBI Taxonomy" id="2758570"/>
    <lineage>
        <taxon>Bacteria</taxon>
        <taxon>Pseudomonadati</taxon>
        <taxon>Pseudomonadota</taxon>
        <taxon>Betaproteobacteria</taxon>
        <taxon>Burkholderiales</taxon>
        <taxon>Oxalobacteraceae</taxon>
        <taxon>Telluria group</taxon>
        <taxon>Rugamonas</taxon>
    </lineage>
</organism>
<protein>
    <submittedName>
        <fullName evidence="1">Transporter</fullName>
    </submittedName>
</protein>
<evidence type="ECO:0000313" key="1">
    <source>
        <dbReference type="EMBL" id="MBA5690488.1"/>
    </source>
</evidence>
<sequence length="249" mass="26096">MLALAALATVATPGRADELQPVTPYRPSVSSPAQLPAPGQLELELGGLVTKADGGHRNSLPYAFKLGFNDSWGVVVGGEAWVSAPDDNGGRSHGVGDTTFVLKRAFLVDSATAFGLELGAKAPTAKDSIGSGRADYSVNGIYSHDFEAIHMDANLNLTRLGVWEEGSGRTQTGLSASFSTPVSDRWGMTGELSGTRRRGADRTAQALVAAAYSPSKYLTLDFGMAKGLNRAAADWSLFGGVVLPLARLW</sequence>
<comment type="caution">
    <text evidence="1">The sequence shown here is derived from an EMBL/GenBank/DDBJ whole genome shotgun (WGS) entry which is preliminary data.</text>
</comment>
<name>A0A7W2FF12_9BURK</name>
<dbReference type="AlphaFoldDB" id="A0A7W2FF12"/>
<proteinExistence type="predicted"/>
<evidence type="ECO:0000313" key="2">
    <source>
        <dbReference type="Proteomes" id="UP000573499"/>
    </source>
</evidence>
<dbReference type="Proteomes" id="UP000573499">
    <property type="component" value="Unassembled WGS sequence"/>
</dbReference>
<dbReference type="EMBL" id="JACEZU010000018">
    <property type="protein sequence ID" value="MBA5690488.1"/>
    <property type="molecule type" value="Genomic_DNA"/>
</dbReference>